<name>A0ACB7TJR7_HYAAI</name>
<dbReference type="Proteomes" id="UP000821845">
    <property type="component" value="Chromosome 1"/>
</dbReference>
<protein>
    <submittedName>
        <fullName evidence="1">Uncharacterized protein</fullName>
    </submittedName>
</protein>
<evidence type="ECO:0000313" key="2">
    <source>
        <dbReference type="Proteomes" id="UP000821845"/>
    </source>
</evidence>
<accession>A0ACB7TJR7</accession>
<reference evidence="1" key="1">
    <citation type="submission" date="2020-05" db="EMBL/GenBank/DDBJ databases">
        <title>Large-scale comparative analyses of tick genomes elucidate their genetic diversity and vector capacities.</title>
        <authorList>
            <person name="Jia N."/>
            <person name="Wang J."/>
            <person name="Shi W."/>
            <person name="Du L."/>
            <person name="Sun Y."/>
            <person name="Zhan W."/>
            <person name="Jiang J."/>
            <person name="Wang Q."/>
            <person name="Zhang B."/>
            <person name="Ji P."/>
            <person name="Sakyi L.B."/>
            <person name="Cui X."/>
            <person name="Yuan T."/>
            <person name="Jiang B."/>
            <person name="Yang W."/>
            <person name="Lam T.T.-Y."/>
            <person name="Chang Q."/>
            <person name="Ding S."/>
            <person name="Wang X."/>
            <person name="Zhu J."/>
            <person name="Ruan X."/>
            <person name="Zhao L."/>
            <person name="Wei J."/>
            <person name="Que T."/>
            <person name="Du C."/>
            <person name="Cheng J."/>
            <person name="Dai P."/>
            <person name="Han X."/>
            <person name="Huang E."/>
            <person name="Gao Y."/>
            <person name="Liu J."/>
            <person name="Shao H."/>
            <person name="Ye R."/>
            <person name="Li L."/>
            <person name="Wei W."/>
            <person name="Wang X."/>
            <person name="Wang C."/>
            <person name="Yang T."/>
            <person name="Huo Q."/>
            <person name="Li W."/>
            <person name="Guo W."/>
            <person name="Chen H."/>
            <person name="Zhou L."/>
            <person name="Ni X."/>
            <person name="Tian J."/>
            <person name="Zhou Y."/>
            <person name="Sheng Y."/>
            <person name="Liu T."/>
            <person name="Pan Y."/>
            <person name="Xia L."/>
            <person name="Li J."/>
            <person name="Zhao F."/>
            <person name="Cao W."/>
        </authorList>
    </citation>
    <scope>NUCLEOTIDE SEQUENCE</scope>
    <source>
        <strain evidence="1">Hyas-2018</strain>
    </source>
</reference>
<comment type="caution">
    <text evidence="1">The sequence shown here is derived from an EMBL/GenBank/DDBJ whole genome shotgun (WGS) entry which is preliminary data.</text>
</comment>
<proteinExistence type="predicted"/>
<sequence length="142" mass="15392">MSAEERAALARSKQIEKNLKEDGIQAAKDIKLLLLGEWLPRLAALPGGTALPRVHARRPPDPARTVPYGPVLVRFEGSRPAPRVLPTPGPSMIRLNARHGVHYGSGAVMAARRQYAPCRRTLTSDPFFQVLGSPARAPSSSK</sequence>
<organism evidence="1 2">
    <name type="scientific">Hyalomma asiaticum</name>
    <name type="common">Tick</name>
    <dbReference type="NCBI Taxonomy" id="266040"/>
    <lineage>
        <taxon>Eukaryota</taxon>
        <taxon>Metazoa</taxon>
        <taxon>Ecdysozoa</taxon>
        <taxon>Arthropoda</taxon>
        <taxon>Chelicerata</taxon>
        <taxon>Arachnida</taxon>
        <taxon>Acari</taxon>
        <taxon>Parasitiformes</taxon>
        <taxon>Ixodida</taxon>
        <taxon>Ixodoidea</taxon>
        <taxon>Ixodidae</taxon>
        <taxon>Hyalomminae</taxon>
        <taxon>Hyalomma</taxon>
    </lineage>
</organism>
<evidence type="ECO:0000313" key="1">
    <source>
        <dbReference type="EMBL" id="KAH6947416.1"/>
    </source>
</evidence>
<keyword evidence="2" id="KW-1185">Reference proteome</keyword>
<gene>
    <name evidence="1" type="ORF">HPB50_018888</name>
</gene>
<dbReference type="EMBL" id="CM023481">
    <property type="protein sequence ID" value="KAH6947416.1"/>
    <property type="molecule type" value="Genomic_DNA"/>
</dbReference>